<keyword evidence="3" id="KW-1185">Reference proteome</keyword>
<dbReference type="AlphaFoldDB" id="A0A1I2Q7S3"/>
<evidence type="ECO:0000256" key="1">
    <source>
        <dbReference type="SAM" id="MobiDB-lite"/>
    </source>
</evidence>
<dbReference type="STRING" id="185761.SAMN05660282_00320"/>
<organism evidence="2 3">
    <name type="scientific">Corynebacterium spheniscorum</name>
    <dbReference type="NCBI Taxonomy" id="185761"/>
    <lineage>
        <taxon>Bacteria</taxon>
        <taxon>Bacillati</taxon>
        <taxon>Actinomycetota</taxon>
        <taxon>Actinomycetes</taxon>
        <taxon>Mycobacteriales</taxon>
        <taxon>Corynebacteriaceae</taxon>
        <taxon>Corynebacterium</taxon>
    </lineage>
</organism>
<dbReference type="EMBL" id="FOPJ01000002">
    <property type="protein sequence ID" value="SFG24412.1"/>
    <property type="molecule type" value="Genomic_DNA"/>
</dbReference>
<proteinExistence type="predicted"/>
<protein>
    <submittedName>
        <fullName evidence="2">Uncharacterized protein</fullName>
    </submittedName>
</protein>
<sequence>MINFLTYATAALRAFPTGMHPDLTLRPNPEEVAEPRAEPECSPQRSPGRGRYTTGQESQPPHTHPYQPCTTHRLTW</sequence>
<dbReference type="Proteomes" id="UP000199065">
    <property type="component" value="Unassembled WGS sequence"/>
</dbReference>
<feature type="region of interest" description="Disordered" evidence="1">
    <location>
        <begin position="18"/>
        <end position="76"/>
    </location>
</feature>
<name>A0A1I2Q7S3_9CORY</name>
<gene>
    <name evidence="2" type="ORF">SAMN05660282_00320</name>
</gene>
<evidence type="ECO:0000313" key="3">
    <source>
        <dbReference type="Proteomes" id="UP000199065"/>
    </source>
</evidence>
<accession>A0A1I2Q7S3</accession>
<evidence type="ECO:0000313" key="2">
    <source>
        <dbReference type="EMBL" id="SFG24412.1"/>
    </source>
</evidence>
<reference evidence="2 3" key="1">
    <citation type="submission" date="2016-10" db="EMBL/GenBank/DDBJ databases">
        <authorList>
            <person name="de Groot N.N."/>
        </authorList>
    </citation>
    <scope>NUCLEOTIDE SEQUENCE [LARGE SCALE GENOMIC DNA]</scope>
    <source>
        <strain>J11</strain>
        <strain evidence="3">PG 39</strain>
    </source>
</reference>